<name>A0A3T0I5F2_9BACI</name>
<proteinExistence type="predicted"/>
<gene>
    <name evidence="1" type="ORF">CHR53_26810</name>
</gene>
<organism evidence="1 2">
    <name type="scientific">Neobacillus mesonae</name>
    <dbReference type="NCBI Taxonomy" id="1193713"/>
    <lineage>
        <taxon>Bacteria</taxon>
        <taxon>Bacillati</taxon>
        <taxon>Bacillota</taxon>
        <taxon>Bacilli</taxon>
        <taxon>Bacillales</taxon>
        <taxon>Bacillaceae</taxon>
        <taxon>Neobacillus</taxon>
    </lineage>
</organism>
<keyword evidence="2" id="KW-1185">Reference proteome</keyword>
<protein>
    <submittedName>
        <fullName evidence="1">Uncharacterized protein</fullName>
    </submittedName>
</protein>
<dbReference type="EMBL" id="CP022572">
    <property type="protein sequence ID" value="AZU64550.1"/>
    <property type="molecule type" value="Genomic_DNA"/>
</dbReference>
<reference evidence="1 2" key="1">
    <citation type="submission" date="2017-07" db="EMBL/GenBank/DDBJ databases">
        <title>The complete genome sequence of Bacillus mesonae strain H20-5, an efficient strain improving plant abiotic stress resistance.</title>
        <authorList>
            <person name="Kim S.Y."/>
            <person name="Song H."/>
            <person name="Sang M.K."/>
            <person name="Weon H.-Y."/>
            <person name="Song J."/>
        </authorList>
    </citation>
    <scope>NUCLEOTIDE SEQUENCE [LARGE SCALE GENOMIC DNA]</scope>
    <source>
        <strain evidence="1 2">H20-5</strain>
    </source>
</reference>
<accession>A0A3T0I5F2</accession>
<dbReference type="KEGG" id="nmk:CHR53_26810"/>
<evidence type="ECO:0000313" key="2">
    <source>
        <dbReference type="Proteomes" id="UP000282892"/>
    </source>
</evidence>
<sequence>MRNLPRLVFITPMKDILHGKPTSFGLHHADEGHFAKESTNFVLHPNKENSFFVKSPYQQNFRHYF</sequence>
<dbReference type="Proteomes" id="UP000282892">
    <property type="component" value="Chromosome"/>
</dbReference>
<evidence type="ECO:0000313" key="1">
    <source>
        <dbReference type="EMBL" id="AZU64550.1"/>
    </source>
</evidence>
<dbReference type="AlphaFoldDB" id="A0A3T0I5F2"/>